<name>A0A316DXU7_9FLAO</name>
<reference evidence="1 2" key="1">
    <citation type="submission" date="2018-05" db="EMBL/GenBank/DDBJ databases">
        <title>Genomic Encyclopedia of Archaeal and Bacterial Type Strains, Phase II (KMG-II): from individual species to whole genera.</title>
        <authorList>
            <person name="Goeker M."/>
        </authorList>
    </citation>
    <scope>NUCLEOTIDE SEQUENCE [LARGE SCALE GENOMIC DNA]</scope>
    <source>
        <strain evidence="1 2">DSM 23514</strain>
    </source>
</reference>
<dbReference type="EMBL" id="QGGQ01000006">
    <property type="protein sequence ID" value="PWK22904.1"/>
    <property type="molecule type" value="Genomic_DNA"/>
</dbReference>
<gene>
    <name evidence="1" type="ORF">LX92_02843</name>
</gene>
<dbReference type="AlphaFoldDB" id="A0A316DXU7"/>
<evidence type="ECO:0000313" key="2">
    <source>
        <dbReference type="Proteomes" id="UP000245667"/>
    </source>
</evidence>
<organism evidence="1 2">
    <name type="scientific">Maribacter polysiphoniae</name>
    <dbReference type="NCBI Taxonomy" id="429344"/>
    <lineage>
        <taxon>Bacteria</taxon>
        <taxon>Pseudomonadati</taxon>
        <taxon>Bacteroidota</taxon>
        <taxon>Flavobacteriia</taxon>
        <taxon>Flavobacteriales</taxon>
        <taxon>Flavobacteriaceae</taxon>
        <taxon>Maribacter</taxon>
    </lineage>
</organism>
<proteinExistence type="predicted"/>
<sequence length="64" mass="7442">MKYIVNKIYPTFMFMKRISYMTINRTKHKCAEREGFYLSSLTMAFSSSLKSNGLGTTAFIPIFK</sequence>
<protein>
    <submittedName>
        <fullName evidence="1">Uncharacterized protein</fullName>
    </submittedName>
</protein>
<evidence type="ECO:0000313" key="1">
    <source>
        <dbReference type="EMBL" id="PWK22904.1"/>
    </source>
</evidence>
<accession>A0A316DXU7</accession>
<comment type="caution">
    <text evidence="1">The sequence shown here is derived from an EMBL/GenBank/DDBJ whole genome shotgun (WGS) entry which is preliminary data.</text>
</comment>
<dbReference type="Proteomes" id="UP000245667">
    <property type="component" value="Unassembled WGS sequence"/>
</dbReference>